<organism evidence="2 3">
    <name type="scientific">Streptomyces pactum</name>
    <dbReference type="NCBI Taxonomy" id="68249"/>
    <lineage>
        <taxon>Bacteria</taxon>
        <taxon>Bacillati</taxon>
        <taxon>Actinomycetota</taxon>
        <taxon>Actinomycetes</taxon>
        <taxon>Kitasatosporales</taxon>
        <taxon>Streptomycetaceae</taxon>
        <taxon>Streptomyces</taxon>
    </lineage>
</organism>
<evidence type="ECO:0008006" key="4">
    <source>
        <dbReference type="Google" id="ProtNLM"/>
    </source>
</evidence>
<gene>
    <name evidence="2" type="ORF">B1H29_11740</name>
</gene>
<sequence length="167" mass="19116">MSISEQESTPSGEQQFTKPPAPEKMTDLNFLLGDFRAEWTNFTADPPTKGIASWNTASTFSGHAYEMTQRVPEHDLTGRFVVQWVESDSAFSGYYYDDWGNRTLLTAGGWEDGRLAFVGECIGFGKTFLLKERYEIVDENHYVKRGFVKFEENGDWIPADEVHCYRD</sequence>
<dbReference type="Proteomes" id="UP000189443">
    <property type="component" value="Chromosome"/>
</dbReference>
<dbReference type="AlphaFoldDB" id="A0A1S6J6X6"/>
<keyword evidence="3" id="KW-1185">Reference proteome</keyword>
<dbReference type="RefSeq" id="WP_055421930.1">
    <property type="nucleotide sequence ID" value="NZ_CP019724.1"/>
</dbReference>
<name>A0A1S6J6X6_9ACTN</name>
<evidence type="ECO:0000313" key="3">
    <source>
        <dbReference type="Proteomes" id="UP000189443"/>
    </source>
</evidence>
<feature type="region of interest" description="Disordered" evidence="1">
    <location>
        <begin position="1"/>
        <end position="23"/>
    </location>
</feature>
<reference evidence="2 3" key="1">
    <citation type="submission" date="2017-02" db="EMBL/GenBank/DDBJ databases">
        <title>Streptomyces pactum ACT12 Genome sequencing and assembly.</title>
        <authorList>
            <person name="Xue Q."/>
            <person name="Yan X."/>
            <person name="Jia L."/>
            <person name="Yan H."/>
        </authorList>
    </citation>
    <scope>NUCLEOTIDE SEQUENCE [LARGE SCALE GENOMIC DNA]</scope>
    <source>
        <strain evidence="2 3">ACT12</strain>
    </source>
</reference>
<dbReference type="OrthoDB" id="4172857at2"/>
<protein>
    <recommendedName>
        <fullName evidence="4">NlmOI</fullName>
    </recommendedName>
</protein>
<feature type="compositionally biased region" description="Polar residues" evidence="1">
    <location>
        <begin position="1"/>
        <end position="17"/>
    </location>
</feature>
<dbReference type="EMBL" id="CP019724">
    <property type="protein sequence ID" value="AQS67518.1"/>
    <property type="molecule type" value="Genomic_DNA"/>
</dbReference>
<accession>A0A1S6J6X6</accession>
<evidence type="ECO:0000313" key="2">
    <source>
        <dbReference type="EMBL" id="AQS67518.1"/>
    </source>
</evidence>
<dbReference type="KEGG" id="spac:B1H29_11740"/>
<evidence type="ECO:0000256" key="1">
    <source>
        <dbReference type="SAM" id="MobiDB-lite"/>
    </source>
</evidence>
<proteinExistence type="predicted"/>